<dbReference type="PANTHER" id="PTHR46696">
    <property type="entry name" value="P450, PUTATIVE (EUROFUNG)-RELATED"/>
    <property type="match status" value="1"/>
</dbReference>
<accession>A0A840PMF5</accession>
<dbReference type="Proteomes" id="UP000578449">
    <property type="component" value="Unassembled WGS sequence"/>
</dbReference>
<dbReference type="InterPro" id="IPR001128">
    <property type="entry name" value="Cyt_P450"/>
</dbReference>
<dbReference type="InterPro" id="IPR017972">
    <property type="entry name" value="Cyt_P450_CS"/>
</dbReference>
<comment type="similarity">
    <text evidence="1 7">Belongs to the cytochrome P450 family.</text>
</comment>
<evidence type="ECO:0000256" key="2">
    <source>
        <dbReference type="ARBA" id="ARBA00022617"/>
    </source>
</evidence>
<keyword evidence="3 7" id="KW-0479">Metal-binding</keyword>
<keyword evidence="9" id="KW-1185">Reference proteome</keyword>
<protein>
    <submittedName>
        <fullName evidence="8">Cytochrome P450</fullName>
    </submittedName>
</protein>
<dbReference type="EMBL" id="JACHGN010000039">
    <property type="protein sequence ID" value="MBB5140252.1"/>
    <property type="molecule type" value="Genomic_DNA"/>
</dbReference>
<evidence type="ECO:0000256" key="5">
    <source>
        <dbReference type="ARBA" id="ARBA00023004"/>
    </source>
</evidence>
<dbReference type="Pfam" id="PF00067">
    <property type="entry name" value="p450"/>
    <property type="match status" value="1"/>
</dbReference>
<dbReference type="PRINTS" id="PR00359">
    <property type="entry name" value="BP450"/>
</dbReference>
<dbReference type="InterPro" id="IPR002397">
    <property type="entry name" value="Cyt_P450_B"/>
</dbReference>
<keyword evidence="2 7" id="KW-0349">Heme</keyword>
<dbReference type="SUPFAM" id="SSF48264">
    <property type="entry name" value="Cytochrome P450"/>
    <property type="match status" value="1"/>
</dbReference>
<dbReference type="AlphaFoldDB" id="A0A840PMF5"/>
<dbReference type="GO" id="GO:0016705">
    <property type="term" value="F:oxidoreductase activity, acting on paired donors, with incorporation or reduction of molecular oxygen"/>
    <property type="evidence" value="ECO:0007669"/>
    <property type="project" value="InterPro"/>
</dbReference>
<organism evidence="8 9">
    <name type="scientific">Thermocatellispora tengchongensis</name>
    <dbReference type="NCBI Taxonomy" id="1073253"/>
    <lineage>
        <taxon>Bacteria</taxon>
        <taxon>Bacillati</taxon>
        <taxon>Actinomycetota</taxon>
        <taxon>Actinomycetes</taxon>
        <taxon>Streptosporangiales</taxon>
        <taxon>Streptosporangiaceae</taxon>
        <taxon>Thermocatellispora</taxon>
    </lineage>
</organism>
<dbReference type="PROSITE" id="PS00086">
    <property type="entry name" value="CYTOCHROME_P450"/>
    <property type="match status" value="1"/>
</dbReference>
<sequence length="412" mass="45589">MSDDPSPSRQPEKLPFEFLLSPAFAADPYSAYAELRERGPVHPIDFPPGTTSFLVLDYEHGRAALSDPRLSKDPENAPEWYRAMLAQGDIPIGGNMLMADAPDHTRLRRVVSRAFTPRRVESLRPRIQQITDELIDAMRAKGSADLIEDFAFPLPIVVICELLGVPAENRERFREWSRLLITPAMTPEAIARRSAAHRESRAYYAELVAERRAEPRDDLVSALVSAAGEDDGRLTEAELISTLGLLLIAGHETTVNLIANGTLALLRNPDQLALLRERPDLMPAAVEEFLRYDSPVERSTLRVALEDMEIAGTPIPAKSFVHVSLAAVHRDPAAFPDPDRLEIRREDNRHVAFGHGPHFCVGAPLARLEGQIAFTTLLDRLPGLALDCPPEALEWRVSGAVVRGLAALPVRF</sequence>
<dbReference type="CDD" id="cd11029">
    <property type="entry name" value="CYP107-like"/>
    <property type="match status" value="1"/>
</dbReference>
<evidence type="ECO:0000256" key="7">
    <source>
        <dbReference type="RuleBase" id="RU000461"/>
    </source>
</evidence>
<evidence type="ECO:0000256" key="4">
    <source>
        <dbReference type="ARBA" id="ARBA00023002"/>
    </source>
</evidence>
<dbReference type="InterPro" id="IPR036396">
    <property type="entry name" value="Cyt_P450_sf"/>
</dbReference>
<dbReference type="Gene3D" id="1.10.630.10">
    <property type="entry name" value="Cytochrome P450"/>
    <property type="match status" value="1"/>
</dbReference>
<keyword evidence="4 7" id="KW-0560">Oxidoreductase</keyword>
<dbReference type="GO" id="GO:0020037">
    <property type="term" value="F:heme binding"/>
    <property type="evidence" value="ECO:0007669"/>
    <property type="project" value="InterPro"/>
</dbReference>
<evidence type="ECO:0000313" key="9">
    <source>
        <dbReference type="Proteomes" id="UP000578449"/>
    </source>
</evidence>
<dbReference type="PANTHER" id="PTHR46696:SF1">
    <property type="entry name" value="CYTOCHROME P450 YJIB-RELATED"/>
    <property type="match status" value="1"/>
</dbReference>
<evidence type="ECO:0000256" key="6">
    <source>
        <dbReference type="ARBA" id="ARBA00023033"/>
    </source>
</evidence>
<dbReference type="FunFam" id="1.10.630.10:FF:000018">
    <property type="entry name" value="Cytochrome P450 monooxygenase"/>
    <property type="match status" value="1"/>
</dbReference>
<gene>
    <name evidence="8" type="ORF">HNP84_010019</name>
</gene>
<reference evidence="8 9" key="1">
    <citation type="submission" date="2020-08" db="EMBL/GenBank/DDBJ databases">
        <title>Genomic Encyclopedia of Type Strains, Phase IV (KMG-IV): sequencing the most valuable type-strain genomes for metagenomic binning, comparative biology and taxonomic classification.</title>
        <authorList>
            <person name="Goeker M."/>
        </authorList>
    </citation>
    <scope>NUCLEOTIDE SEQUENCE [LARGE SCALE GENOMIC DNA]</scope>
    <source>
        <strain evidence="8 9">DSM 45615</strain>
    </source>
</reference>
<proteinExistence type="inferred from homology"/>
<dbReference type="GO" id="GO:0004497">
    <property type="term" value="F:monooxygenase activity"/>
    <property type="evidence" value="ECO:0007669"/>
    <property type="project" value="UniProtKB-KW"/>
</dbReference>
<comment type="caution">
    <text evidence="8">The sequence shown here is derived from an EMBL/GenBank/DDBJ whole genome shotgun (WGS) entry which is preliminary data.</text>
</comment>
<evidence type="ECO:0000256" key="3">
    <source>
        <dbReference type="ARBA" id="ARBA00022723"/>
    </source>
</evidence>
<keyword evidence="5 7" id="KW-0408">Iron</keyword>
<evidence type="ECO:0000313" key="8">
    <source>
        <dbReference type="EMBL" id="MBB5140252.1"/>
    </source>
</evidence>
<keyword evidence="6 7" id="KW-0503">Monooxygenase</keyword>
<dbReference type="GO" id="GO:0005506">
    <property type="term" value="F:iron ion binding"/>
    <property type="evidence" value="ECO:0007669"/>
    <property type="project" value="InterPro"/>
</dbReference>
<dbReference type="PRINTS" id="PR00385">
    <property type="entry name" value="P450"/>
</dbReference>
<evidence type="ECO:0000256" key="1">
    <source>
        <dbReference type="ARBA" id="ARBA00010617"/>
    </source>
</evidence>
<name>A0A840PMF5_9ACTN</name>
<dbReference type="RefSeq" id="WP_185057047.1">
    <property type="nucleotide sequence ID" value="NZ_BAABIX010000016.1"/>
</dbReference>